<dbReference type="InterPro" id="IPR019734">
    <property type="entry name" value="TPR_rpt"/>
</dbReference>
<feature type="region of interest" description="Disordered" evidence="2">
    <location>
        <begin position="1"/>
        <end position="36"/>
    </location>
</feature>
<dbReference type="Gene3D" id="1.25.40.10">
    <property type="entry name" value="Tetratricopeptide repeat domain"/>
    <property type="match status" value="3"/>
</dbReference>
<evidence type="ECO:0000313" key="3">
    <source>
        <dbReference type="EMBL" id="WTW63730.1"/>
    </source>
</evidence>
<proteinExistence type="predicted"/>
<dbReference type="SMART" id="SM00028">
    <property type="entry name" value="TPR"/>
    <property type="match status" value="5"/>
</dbReference>
<feature type="region of interest" description="Disordered" evidence="2">
    <location>
        <begin position="498"/>
        <end position="551"/>
    </location>
</feature>
<feature type="compositionally biased region" description="Basic and acidic residues" evidence="2">
    <location>
        <begin position="1"/>
        <end position="14"/>
    </location>
</feature>
<evidence type="ECO:0000256" key="2">
    <source>
        <dbReference type="SAM" id="MobiDB-lite"/>
    </source>
</evidence>
<gene>
    <name evidence="3" type="ORF">OG549_25495</name>
</gene>
<evidence type="ECO:0000256" key="1">
    <source>
        <dbReference type="PROSITE-ProRule" id="PRU00339"/>
    </source>
</evidence>
<sequence>MEIAKTEQDADAAHRAAWMSAASAAGRTSPPSEPPPALKRAALVALAAAVLIGGVLLIMPDEGPKAPPAPGAAARALTAVTAGAPATLGDVTALITDRTDWVRTHPTDYTSWAVLGSAYMERGTRGADSSFYPRAEWALRRSLQVRPKDNLDAETGLAALANARHDYASARTLAEGVRARRADRWTLYPALIEAYNGLGDAKSAAQAVEKLLELRGGTAALTQAAEVYREHGWREDASAALDEALGHATSPAQKAATLVAVGDLAWERGEPQAAIAHYDAALRTDPGTHEALAGRARAKVALGQQADAQRDYLAAIAVLPRPEYLLELGELYESQGLDGDARTWFDKLRELAERDESNGVDDSLVLGRFEADHGAPRTALDRLEAEWKAHPSAAAEDALGWAMYRSGETEEALVHARKATDSGVRDALFSYHQAAIERDLGQFGAARRHFQDTLRTNPYFSPVLAPKANEALAALGEPPEGGPKDMYGYVAAAAEAAASSKPAAPSAGSSSPAGSSNSASSASSASSSGSGASSNSGPKRPAKPRKQRRRH</sequence>
<dbReference type="PROSITE" id="PS50005">
    <property type="entry name" value="TPR"/>
    <property type="match status" value="1"/>
</dbReference>
<protein>
    <recommendedName>
        <fullName evidence="4">Tetratricopeptide repeat protein</fullName>
    </recommendedName>
</protein>
<dbReference type="PANTHER" id="PTHR12558:SF13">
    <property type="entry name" value="CELL DIVISION CYCLE PROTEIN 27 HOMOLOG"/>
    <property type="match status" value="1"/>
</dbReference>
<accession>A0AAU2V8D0</accession>
<feature type="compositionally biased region" description="Basic residues" evidence="2">
    <location>
        <begin position="540"/>
        <end position="551"/>
    </location>
</feature>
<dbReference type="SUPFAM" id="SSF48452">
    <property type="entry name" value="TPR-like"/>
    <property type="match status" value="2"/>
</dbReference>
<feature type="compositionally biased region" description="Low complexity" evidence="2">
    <location>
        <begin position="498"/>
        <end position="539"/>
    </location>
</feature>
<dbReference type="InterPro" id="IPR011990">
    <property type="entry name" value="TPR-like_helical_dom_sf"/>
</dbReference>
<keyword evidence="1" id="KW-0802">TPR repeat</keyword>
<dbReference type="PANTHER" id="PTHR12558">
    <property type="entry name" value="CELL DIVISION CYCLE 16,23,27"/>
    <property type="match status" value="1"/>
</dbReference>
<dbReference type="EMBL" id="CP108318">
    <property type="protein sequence ID" value="WTW63730.1"/>
    <property type="molecule type" value="Genomic_DNA"/>
</dbReference>
<reference evidence="3" key="1">
    <citation type="submission" date="2022-10" db="EMBL/GenBank/DDBJ databases">
        <title>The complete genomes of actinobacterial strains from the NBC collection.</title>
        <authorList>
            <person name="Joergensen T.S."/>
            <person name="Alvarez Arevalo M."/>
            <person name="Sterndorff E.B."/>
            <person name="Faurdal D."/>
            <person name="Vuksanovic O."/>
            <person name="Mourched A.-S."/>
            <person name="Charusanti P."/>
            <person name="Shaw S."/>
            <person name="Blin K."/>
            <person name="Weber T."/>
        </authorList>
    </citation>
    <scope>NUCLEOTIDE SEQUENCE</scope>
    <source>
        <strain evidence="3">NBC_00003</strain>
    </source>
</reference>
<name>A0AAU2V8D0_9ACTN</name>
<organism evidence="3">
    <name type="scientific">Streptomyces sp. NBC_00003</name>
    <dbReference type="NCBI Taxonomy" id="2903608"/>
    <lineage>
        <taxon>Bacteria</taxon>
        <taxon>Bacillati</taxon>
        <taxon>Actinomycetota</taxon>
        <taxon>Actinomycetes</taxon>
        <taxon>Kitasatosporales</taxon>
        <taxon>Streptomycetaceae</taxon>
        <taxon>Streptomyces</taxon>
    </lineage>
</organism>
<feature type="compositionally biased region" description="Low complexity" evidence="2">
    <location>
        <begin position="15"/>
        <end position="25"/>
    </location>
</feature>
<dbReference type="AlphaFoldDB" id="A0AAU2V8D0"/>
<evidence type="ECO:0008006" key="4">
    <source>
        <dbReference type="Google" id="ProtNLM"/>
    </source>
</evidence>
<feature type="repeat" description="TPR" evidence="1">
    <location>
        <begin position="255"/>
        <end position="288"/>
    </location>
</feature>